<feature type="compositionally biased region" description="Low complexity" evidence="25">
    <location>
        <begin position="600"/>
        <end position="637"/>
    </location>
</feature>
<feature type="region of interest" description="Disordered" evidence="25">
    <location>
        <begin position="583"/>
        <end position="706"/>
    </location>
</feature>
<reference evidence="29 30" key="1">
    <citation type="journal article" date="2014" name="Genome Biol. Evol.">
        <title>The secreted proteins of Achlya hypogyna and Thraustotheca clavata identify the ancestral oomycete secretome and reveal gene acquisitions by horizontal gene transfer.</title>
        <authorList>
            <person name="Misner I."/>
            <person name="Blouin N."/>
            <person name="Leonard G."/>
            <person name="Richards T.A."/>
            <person name="Lane C.E."/>
        </authorList>
    </citation>
    <scope>NUCLEOTIDE SEQUENCE [LARGE SCALE GENOMIC DNA]</scope>
    <source>
        <strain evidence="29 30">ATCC 34112</strain>
    </source>
</reference>
<comment type="catalytic activity">
    <reaction evidence="20">
        <text>L-lysyl-glycine(out) = L-lysyl-glycine(in)</text>
        <dbReference type="Rhea" id="RHEA:79407"/>
        <dbReference type="ChEBI" id="CHEBI:191202"/>
    </reaction>
</comment>
<evidence type="ECO:0000256" key="21">
    <source>
        <dbReference type="ARBA" id="ARBA00044985"/>
    </source>
</evidence>
<evidence type="ECO:0000256" key="26">
    <source>
        <dbReference type="SAM" id="Phobius"/>
    </source>
</evidence>
<evidence type="ECO:0000256" key="7">
    <source>
        <dbReference type="ARBA" id="ARBA00023228"/>
    </source>
</evidence>
<evidence type="ECO:0000256" key="5">
    <source>
        <dbReference type="ARBA" id="ARBA00022989"/>
    </source>
</evidence>
<gene>
    <name evidence="29" type="ORF">THRCLA_10766</name>
</gene>
<sequence length="794" mass="89091">MPKINFRKCYFITTNLFVIEVMMSEQTPLRKQYLLIKTSKWQPWKATSPSHRFFLLLCICWIPFGGHFVKNGMSSLEQLMLDDPTYPITNTMYGAINSAVSIPNMILPFVGGHMLDRKGYRCILLFLVMMVFGQTLFAWSMQSYQWSLALIGRVIFGMGEGSVVVGARAIVAYWFDTSELTFAMGTMVAVTNLAKMLAKATMAPVAIHYGSYISGFWYGDAVCFASFLFAVIVVRITRILKRLKKKLKFQVRTGAPFDPTLRWLKMYMVVQHKQLANERLCHSSFRDFASSFPTMFWIVVFLHVAFINVFHLFQNISSSYLYQVYGYSIVNSGYLSSLSHSLVMFSPFLGLLLDMVGGRLVWVTLSTICGILAFSWLIFTPFTPIVALLLISLCLSTTPAVLMASIPLTIPKERFGVAFGIVEVLDAIGATFGNLLVGYLRDITGSYDWDMFFFLGLSIISFLLSLSLIFFDDRHGRVLASPTYKSRARSICDDSEPCVAIMSMSSANAAALRRGLGPQSLDTTQSDIFFQQLAMFACLGRQEEERVSSVKARQEAEFLSLLHAYFCGNTPNDFTQYMETPRRREPLRPRAPSTQPPIKQVQPSPQVAQPAPPTNNNLSPLTLPRLLPVVTPSLHLPTPSPPTNQKANYHLDNPATTYSDARSRQAAYSISSTTPTTPEDYDDHYNNPSPTSSVGEDHNNQLEQPHHEAENRFDVVFQQQSMGMKLGYDPVKKCAFVKESFEGTESKKYSQITSGVSILSVNGLSLCGISLSKIMSRLREAQRPAVIRFERPTP</sequence>
<comment type="catalytic activity">
    <reaction evidence="17">
        <text>L-arginyl-glycine(out) = L-arginyl-glycine(in)</text>
        <dbReference type="Rhea" id="RHEA:79391"/>
        <dbReference type="ChEBI" id="CHEBI:229955"/>
    </reaction>
</comment>
<keyword evidence="5 26" id="KW-1133">Transmembrane helix</keyword>
<evidence type="ECO:0000256" key="12">
    <source>
        <dbReference type="ARBA" id="ARBA00044891"/>
    </source>
</evidence>
<name>A0A1V9YHC8_9STRA</name>
<feature type="transmembrane region" description="Helical" evidence="26">
    <location>
        <begin position="154"/>
        <end position="175"/>
    </location>
</feature>
<comment type="subcellular location">
    <subcellularLocation>
        <location evidence="1">Lysosome membrane</location>
        <topology evidence="1">Multi-pass membrane protein</topology>
    </subcellularLocation>
</comment>
<feature type="transmembrane region" description="Helical" evidence="26">
    <location>
        <begin position="385"/>
        <end position="408"/>
    </location>
</feature>
<comment type="subunit">
    <text evidence="24">Homodimer. Interacts with lysosomal protein GLMP (via lumenal domain); the interaction starts while both proteins are still in the endoplasmic reticulum and is required for stabilization of MFSD1 in lysosomes but has no direct effect on its targeting to lysosomes or transporter activity.</text>
</comment>
<feature type="compositionally biased region" description="Basic and acidic residues" evidence="25">
    <location>
        <begin position="695"/>
        <end position="706"/>
    </location>
</feature>
<dbReference type="Proteomes" id="UP000243217">
    <property type="component" value="Unassembled WGS sequence"/>
</dbReference>
<evidence type="ECO:0000256" key="1">
    <source>
        <dbReference type="ARBA" id="ARBA00004155"/>
    </source>
</evidence>
<evidence type="ECO:0000256" key="8">
    <source>
        <dbReference type="ARBA" id="ARBA00044876"/>
    </source>
</evidence>
<comment type="function">
    <text evidence="23">Lysosomal dipeptide uniporter that selectively exports lysine, arginine or histidine-containing dipeptides with a net positive charge from the lysosome lumen into the cytosol. Could play a role in a specific type of protein O-glycosylation indirectly regulating macrophages migration and tissue invasion. Also essential for liver homeostasis.</text>
</comment>
<comment type="catalytic activity">
    <reaction evidence="15">
        <text>L-arginyl-L-alpha-amino acid(out) = L-arginyl-L-alpha-amino acid(in)</text>
        <dbReference type="Rhea" id="RHEA:79371"/>
        <dbReference type="ChEBI" id="CHEBI:84315"/>
    </reaction>
</comment>
<comment type="catalytic activity">
    <reaction evidence="8">
        <text>L-lysyl-L-alanine(out) = L-lysyl-L-alanine(in)</text>
        <dbReference type="Rhea" id="RHEA:79399"/>
        <dbReference type="ChEBI" id="CHEBI:229954"/>
    </reaction>
</comment>
<dbReference type="Pfam" id="PF07690">
    <property type="entry name" value="MFS_1"/>
    <property type="match status" value="1"/>
</dbReference>
<dbReference type="STRING" id="74557.A0A1V9YHC8"/>
<keyword evidence="7" id="KW-0458">Lysosome</keyword>
<feature type="transmembrane region" description="Helical" evidence="26">
    <location>
        <begin position="53"/>
        <end position="70"/>
    </location>
</feature>
<accession>A0A1V9YHC8</accession>
<feature type="transmembrane region" description="Helical" evidence="26">
    <location>
        <begin position="90"/>
        <end position="110"/>
    </location>
</feature>
<dbReference type="OrthoDB" id="424834at2759"/>
<feature type="transmembrane region" description="Helical" evidence="26">
    <location>
        <begin position="360"/>
        <end position="379"/>
    </location>
</feature>
<feature type="transmembrane region" description="Helical" evidence="26">
    <location>
        <begin position="452"/>
        <end position="471"/>
    </location>
</feature>
<dbReference type="InterPro" id="IPR036259">
    <property type="entry name" value="MFS_trans_sf"/>
</dbReference>
<evidence type="ECO:0000256" key="20">
    <source>
        <dbReference type="ARBA" id="ARBA00044924"/>
    </source>
</evidence>
<feature type="transmembrane region" description="Helical" evidence="26">
    <location>
        <begin position="415"/>
        <end position="440"/>
    </location>
</feature>
<keyword evidence="30" id="KW-1185">Reference proteome</keyword>
<evidence type="ECO:0000256" key="6">
    <source>
        <dbReference type="ARBA" id="ARBA00023136"/>
    </source>
</evidence>
<comment type="caution">
    <text evidence="29">The sequence shown here is derived from an EMBL/GenBank/DDBJ whole genome shotgun (WGS) entry which is preliminary data.</text>
</comment>
<feature type="transmembrane region" description="Helical" evidence="26">
    <location>
        <begin position="187"/>
        <end position="209"/>
    </location>
</feature>
<comment type="catalytic activity">
    <reaction evidence="10">
        <text>L-alpha-aminoacyl-L-arginine(out) = L-alpha-aminoacyl-L-arginine(in)</text>
        <dbReference type="Rhea" id="RHEA:79367"/>
        <dbReference type="ChEBI" id="CHEBI:229968"/>
    </reaction>
</comment>
<comment type="catalytic activity">
    <reaction evidence="16">
        <text>L-lysyl-L-lysine(out) = L-lysyl-L-lysine(in)</text>
        <dbReference type="Rhea" id="RHEA:79403"/>
        <dbReference type="ChEBI" id="CHEBI:229956"/>
    </reaction>
</comment>
<comment type="catalytic activity">
    <reaction evidence="13">
        <text>L-alpha-aminoacyl-L-lysine(out) = L-alpha-aminoacyl-L-lysine(in)</text>
        <dbReference type="Rhea" id="RHEA:79383"/>
        <dbReference type="ChEBI" id="CHEBI:229966"/>
    </reaction>
</comment>
<evidence type="ECO:0000256" key="9">
    <source>
        <dbReference type="ARBA" id="ARBA00044878"/>
    </source>
</evidence>
<keyword evidence="6 26" id="KW-0472">Membrane</keyword>
<keyword evidence="4 26" id="KW-0812">Transmembrane</keyword>
<evidence type="ECO:0000256" key="23">
    <source>
        <dbReference type="ARBA" id="ARBA00045709"/>
    </source>
</evidence>
<dbReference type="GO" id="GO:0022857">
    <property type="term" value="F:transmembrane transporter activity"/>
    <property type="evidence" value="ECO:0007669"/>
    <property type="project" value="InterPro"/>
</dbReference>
<evidence type="ECO:0000259" key="27">
    <source>
        <dbReference type="PROSITE" id="PS50106"/>
    </source>
</evidence>
<dbReference type="Gene3D" id="1.20.1250.20">
    <property type="entry name" value="MFS general substrate transporter like domains"/>
    <property type="match status" value="2"/>
</dbReference>
<evidence type="ECO:0000256" key="3">
    <source>
        <dbReference type="ARBA" id="ARBA00022448"/>
    </source>
</evidence>
<dbReference type="PROSITE" id="PS50850">
    <property type="entry name" value="MFS"/>
    <property type="match status" value="1"/>
</dbReference>
<evidence type="ECO:0000256" key="10">
    <source>
        <dbReference type="ARBA" id="ARBA00044881"/>
    </source>
</evidence>
<evidence type="ECO:0000313" key="30">
    <source>
        <dbReference type="Proteomes" id="UP000243217"/>
    </source>
</evidence>
<dbReference type="GO" id="GO:0005765">
    <property type="term" value="C:lysosomal membrane"/>
    <property type="evidence" value="ECO:0007669"/>
    <property type="project" value="UniProtKB-SubCell"/>
</dbReference>
<dbReference type="SUPFAM" id="SSF103473">
    <property type="entry name" value="MFS general substrate transporter"/>
    <property type="match status" value="1"/>
</dbReference>
<evidence type="ECO:0000256" key="19">
    <source>
        <dbReference type="ARBA" id="ARBA00044919"/>
    </source>
</evidence>
<evidence type="ECO:0000256" key="15">
    <source>
        <dbReference type="ARBA" id="ARBA00044899"/>
    </source>
</evidence>
<comment type="catalytic activity">
    <reaction evidence="9">
        <text>L-histidyl-glycine(out) = L-histidyl-glycine(in)</text>
        <dbReference type="Rhea" id="RHEA:79395"/>
        <dbReference type="ChEBI" id="CHEBI:229957"/>
    </reaction>
</comment>
<organism evidence="29 30">
    <name type="scientific">Thraustotheca clavata</name>
    <dbReference type="NCBI Taxonomy" id="74557"/>
    <lineage>
        <taxon>Eukaryota</taxon>
        <taxon>Sar</taxon>
        <taxon>Stramenopiles</taxon>
        <taxon>Oomycota</taxon>
        <taxon>Saprolegniomycetes</taxon>
        <taxon>Saprolegniales</taxon>
        <taxon>Achlyaceae</taxon>
        <taxon>Thraustotheca</taxon>
    </lineage>
</organism>
<evidence type="ECO:0000256" key="22">
    <source>
        <dbReference type="ARBA" id="ARBA00045018"/>
    </source>
</evidence>
<evidence type="ECO:0000256" key="4">
    <source>
        <dbReference type="ARBA" id="ARBA00022692"/>
    </source>
</evidence>
<dbReference type="InterPro" id="IPR001478">
    <property type="entry name" value="PDZ"/>
</dbReference>
<feature type="transmembrane region" description="Helical" evidence="26">
    <location>
        <begin position="333"/>
        <end position="353"/>
    </location>
</feature>
<evidence type="ECO:0000256" key="18">
    <source>
        <dbReference type="ARBA" id="ARBA00044912"/>
    </source>
</evidence>
<dbReference type="AlphaFoldDB" id="A0A1V9YHC8"/>
<proteinExistence type="inferred from homology"/>
<evidence type="ECO:0000313" key="29">
    <source>
        <dbReference type="EMBL" id="OQR85153.1"/>
    </source>
</evidence>
<feature type="transmembrane region" description="Helical" evidence="26">
    <location>
        <begin position="122"/>
        <end position="142"/>
    </location>
</feature>
<evidence type="ECO:0000256" key="2">
    <source>
        <dbReference type="ARBA" id="ARBA00008335"/>
    </source>
</evidence>
<keyword evidence="3" id="KW-0813">Transport</keyword>
<comment type="catalytic activity">
    <reaction evidence="18">
        <text>L-histidyl-L-alpha-amino acid(out) = L-histidyl-L-alpha-amino acid(in)</text>
        <dbReference type="Rhea" id="RHEA:79379"/>
        <dbReference type="ChEBI" id="CHEBI:229964"/>
    </reaction>
</comment>
<feature type="transmembrane region" description="Helical" evidence="26">
    <location>
        <begin position="215"/>
        <end position="236"/>
    </location>
</feature>
<evidence type="ECO:0000256" key="16">
    <source>
        <dbReference type="ARBA" id="ARBA00044900"/>
    </source>
</evidence>
<comment type="catalytic activity">
    <reaction evidence="19">
        <text>L-alanyl-L-lysine(out) = L-alanyl-L-lysine(in)</text>
        <dbReference type="Rhea" id="RHEA:79415"/>
        <dbReference type="ChEBI" id="CHEBI:192470"/>
    </reaction>
</comment>
<evidence type="ECO:0000256" key="14">
    <source>
        <dbReference type="ARBA" id="ARBA00044898"/>
    </source>
</evidence>
<feature type="transmembrane region" description="Helical" evidence="26">
    <location>
        <begin position="294"/>
        <end position="313"/>
    </location>
</feature>
<protein>
    <recommendedName>
        <fullName evidence="21">Lysosomal dipeptide transporter MFSD1</fullName>
    </recommendedName>
    <alternativeName>
        <fullName evidence="22">Major facilitator superfamily domain-containing protein 1</fullName>
    </alternativeName>
</protein>
<comment type="catalytic activity">
    <reaction evidence="12">
        <text>L-lysyl-L-alpha-amino acid(out) = L-lysyl-L-alpha-amino acid(in)</text>
        <dbReference type="Rhea" id="RHEA:79387"/>
        <dbReference type="ChEBI" id="CHEBI:229965"/>
    </reaction>
</comment>
<dbReference type="InterPro" id="IPR011701">
    <property type="entry name" value="MFS"/>
</dbReference>
<comment type="catalytic activity">
    <reaction evidence="11">
        <text>L-alpha-aminoacyl-L-histidine(out) = L-alpha-aminoacyl-L-histidine(in)</text>
        <dbReference type="Rhea" id="RHEA:79375"/>
        <dbReference type="ChEBI" id="CHEBI:229967"/>
    </reaction>
</comment>
<dbReference type="PANTHER" id="PTHR23512">
    <property type="entry name" value="MAJOR FACILITATOR SUPERFAMILY DOMAIN-CONTAINING PROTEIN 1"/>
    <property type="match status" value="1"/>
</dbReference>
<dbReference type="EMBL" id="JNBS01003873">
    <property type="protein sequence ID" value="OQR85153.1"/>
    <property type="molecule type" value="Genomic_DNA"/>
</dbReference>
<dbReference type="InterPro" id="IPR020846">
    <property type="entry name" value="MFS_dom"/>
</dbReference>
<evidence type="ECO:0000256" key="11">
    <source>
        <dbReference type="ARBA" id="ARBA00044884"/>
    </source>
</evidence>
<dbReference type="InterPro" id="IPR052187">
    <property type="entry name" value="MFSD1"/>
</dbReference>
<feature type="domain" description="PDZ" evidence="27">
    <location>
        <begin position="714"/>
        <end position="793"/>
    </location>
</feature>
<comment type="similarity">
    <text evidence="2">Belongs to the major facilitator superfamily.</text>
</comment>
<evidence type="ECO:0000256" key="25">
    <source>
        <dbReference type="SAM" id="MobiDB-lite"/>
    </source>
</evidence>
<dbReference type="PROSITE" id="PS50106">
    <property type="entry name" value="PDZ"/>
    <property type="match status" value="1"/>
</dbReference>
<feature type="compositionally biased region" description="Polar residues" evidence="25">
    <location>
        <begin position="654"/>
        <end position="677"/>
    </location>
</feature>
<evidence type="ECO:0000256" key="24">
    <source>
        <dbReference type="ARBA" id="ARBA00046376"/>
    </source>
</evidence>
<feature type="domain" description="Major facilitator superfamily (MFS) profile" evidence="28">
    <location>
        <begin position="53"/>
        <end position="476"/>
    </location>
</feature>
<evidence type="ECO:0000256" key="13">
    <source>
        <dbReference type="ARBA" id="ARBA00044893"/>
    </source>
</evidence>
<evidence type="ECO:0000259" key="28">
    <source>
        <dbReference type="PROSITE" id="PS50850"/>
    </source>
</evidence>
<comment type="catalytic activity">
    <reaction evidence="14">
        <text>L-aspartyl-L-lysine(out) = L-aspartyl-L-lysine(in)</text>
        <dbReference type="Rhea" id="RHEA:79411"/>
        <dbReference type="ChEBI" id="CHEBI:229953"/>
    </reaction>
</comment>
<evidence type="ECO:0000256" key="17">
    <source>
        <dbReference type="ARBA" id="ARBA00044903"/>
    </source>
</evidence>
<dbReference type="PANTHER" id="PTHR23512:SF3">
    <property type="entry name" value="MAJOR FACILITATOR SUPERFAMILY DOMAIN-CONTAINING PROTEIN 1"/>
    <property type="match status" value="1"/>
</dbReference>